<dbReference type="Proteomes" id="UP000195602">
    <property type="component" value="Unassembled WGS sequence"/>
</dbReference>
<dbReference type="Pfam" id="PF02782">
    <property type="entry name" value="FGGY_C"/>
    <property type="match status" value="1"/>
</dbReference>
<dbReference type="InterPro" id="IPR043129">
    <property type="entry name" value="ATPase_NBD"/>
</dbReference>
<feature type="domain" description="Carbohydrate kinase FGGY C-terminal" evidence="2">
    <location>
        <begin position="319"/>
        <end position="504"/>
    </location>
</feature>
<protein>
    <submittedName>
        <fullName evidence="3">Ribulokinase</fullName>
    </submittedName>
</protein>
<evidence type="ECO:0000256" key="1">
    <source>
        <dbReference type="SAM" id="MobiDB-lite"/>
    </source>
</evidence>
<dbReference type="Gene3D" id="3.30.420.40">
    <property type="match status" value="2"/>
</dbReference>
<dbReference type="PANTHER" id="PTHR43435:SF1">
    <property type="entry name" value="PROTEIN MPA43"/>
    <property type="match status" value="1"/>
</dbReference>
<feature type="region of interest" description="Disordered" evidence="1">
    <location>
        <begin position="292"/>
        <end position="312"/>
    </location>
</feature>
<comment type="caution">
    <text evidence="3">The sequence shown here is derived from an EMBL/GenBank/DDBJ whole genome shotgun (WGS) entry which is preliminary data.</text>
</comment>
<evidence type="ECO:0000313" key="3">
    <source>
        <dbReference type="EMBL" id="OVF10486.1"/>
    </source>
</evidence>
<feature type="region of interest" description="Disordered" evidence="1">
    <location>
        <begin position="58"/>
        <end position="77"/>
    </location>
</feature>
<name>A0AA91T3Q0_CLALS</name>
<dbReference type="GO" id="GO:0005737">
    <property type="term" value="C:cytoplasm"/>
    <property type="evidence" value="ECO:0007669"/>
    <property type="project" value="TreeGrafter"/>
</dbReference>
<dbReference type="PANTHER" id="PTHR43435">
    <property type="entry name" value="RIBULOKINASE"/>
    <property type="match status" value="1"/>
</dbReference>
<reference evidence="3 4" key="1">
    <citation type="submission" date="2017-04" db="EMBL/GenBank/DDBJ databases">
        <title>Draft genome of the yeast Clavispora lusitaniae type strain CBS 6936.</title>
        <authorList>
            <person name="Durrens P."/>
            <person name="Klopp C."/>
            <person name="Biteau N."/>
            <person name="Fitton-Ouhabi V."/>
            <person name="Dementhon K."/>
            <person name="Accoceberry I."/>
            <person name="Sherman D.J."/>
            <person name="Noel T."/>
        </authorList>
    </citation>
    <scope>NUCLEOTIDE SEQUENCE [LARGE SCALE GENOMIC DNA]</scope>
    <source>
        <strain evidence="3 4">CBS 6936</strain>
    </source>
</reference>
<dbReference type="GO" id="GO:0019321">
    <property type="term" value="P:pentose metabolic process"/>
    <property type="evidence" value="ECO:0007669"/>
    <property type="project" value="TreeGrafter"/>
</dbReference>
<organism evidence="3 4">
    <name type="scientific">Clavispora lusitaniae</name>
    <name type="common">Candida lusitaniae</name>
    <dbReference type="NCBI Taxonomy" id="36911"/>
    <lineage>
        <taxon>Eukaryota</taxon>
        <taxon>Fungi</taxon>
        <taxon>Dikarya</taxon>
        <taxon>Ascomycota</taxon>
        <taxon>Saccharomycotina</taxon>
        <taxon>Pichiomycetes</taxon>
        <taxon>Metschnikowiaceae</taxon>
        <taxon>Clavispora</taxon>
    </lineage>
</organism>
<dbReference type="GO" id="GO:0019150">
    <property type="term" value="F:D-ribulokinase activity"/>
    <property type="evidence" value="ECO:0007669"/>
    <property type="project" value="TreeGrafter"/>
</dbReference>
<proteinExistence type="predicted"/>
<dbReference type="AlphaFoldDB" id="A0AA91T3Q0"/>
<evidence type="ECO:0000313" key="4">
    <source>
        <dbReference type="Proteomes" id="UP000195602"/>
    </source>
</evidence>
<sequence>MACVGIDIGSDSARLVFEAPGLVRTKERPLFREEKGPASTMSALDLWRAVEEMIGETIEDGQNGHSQSKQVPKAGGDQNAKFDAAKCTGTICVAATCSLVVMERAQVGGRACFRSVEPGREVVVWMDRRAEAEAQWLNQRLAPNVLAQVGGAITAEMGLAKMKWAAAQYPGRQLVFFELHDWVSYVLMAGAKPDGRAVVVDELEGAVVSFGPGERAMDGSVKGWGVDVMAAAELNVEVAGAPRFAQENKSYHQTAETGYFGAVLGPATRPGFMVLRGCIDCYAGPAAPFVQRRSPEGQTPAQDGGSKLPSAEDSNGVVSMIAGTSTCFVAAVPGAQNPIPGLWGPFPQLIPCPVYSFGQPASGKLLGEVLRTHGAEDFSRVEAEAARLEQASGAPLSRLARHSLYYGDKHGNRSPYGDFSMDEVCVRGHNAAAADEVCAKVSGDPAWPLVLDYYLALEFLAFQAAQLLQALPAVSAVHMSGSQAGNARFASMVASMVAPAPVYVEAGSAKWAGARACARLGAAPERKLVHPLPQESTRFLREKYAFWIELANWQSRWRKHNRLVHGQ</sequence>
<dbReference type="EMBL" id="LYUB02000002">
    <property type="protein sequence ID" value="OVF10486.1"/>
    <property type="molecule type" value="Genomic_DNA"/>
</dbReference>
<gene>
    <name evidence="3" type="ORF">A9F13_02g03069</name>
</gene>
<accession>A0AA91T3Q0</accession>
<dbReference type="SUPFAM" id="SSF53067">
    <property type="entry name" value="Actin-like ATPase domain"/>
    <property type="match status" value="2"/>
</dbReference>
<evidence type="ECO:0000259" key="2">
    <source>
        <dbReference type="Pfam" id="PF02782"/>
    </source>
</evidence>
<dbReference type="KEGG" id="clus:A9F13_02g03069"/>
<dbReference type="InterPro" id="IPR018485">
    <property type="entry name" value="FGGY_C"/>
</dbReference>